<reference evidence="1 2" key="1">
    <citation type="submission" date="2020-10" db="EMBL/GenBank/DDBJ databases">
        <title>ChiBAC.</title>
        <authorList>
            <person name="Zenner C."/>
            <person name="Hitch T.C.A."/>
            <person name="Clavel T."/>
        </authorList>
    </citation>
    <scope>NUCLEOTIDE SEQUENCE [LARGE SCALE GENOMIC DNA]</scope>
    <source>
        <strain evidence="1 2">DSM 108991</strain>
    </source>
</reference>
<keyword evidence="2" id="KW-1185">Reference proteome</keyword>
<accession>A0ABR9RKZ8</accession>
<dbReference type="RefSeq" id="WP_226395095.1">
    <property type="nucleotide sequence ID" value="NZ_JADCKL010000007.1"/>
</dbReference>
<sequence>MKGGAMGDANNRIRNTKPKDSSAKLIFDDHVLCAQFLQDYVDVGILRNVEPEDIEDISERFPLSTYSPGSLL</sequence>
<gene>
    <name evidence="1" type="ORF">INF30_09970</name>
</gene>
<comment type="caution">
    <text evidence="1">The sequence shown here is derived from an EMBL/GenBank/DDBJ whole genome shotgun (WGS) entry which is preliminary data.</text>
</comment>
<evidence type="ECO:0000313" key="1">
    <source>
        <dbReference type="EMBL" id="MBE5063588.1"/>
    </source>
</evidence>
<name>A0ABR9RKZ8_9FIRM</name>
<dbReference type="Proteomes" id="UP000758652">
    <property type="component" value="Unassembled WGS sequence"/>
</dbReference>
<proteinExistence type="predicted"/>
<evidence type="ECO:0000313" key="2">
    <source>
        <dbReference type="Proteomes" id="UP000758652"/>
    </source>
</evidence>
<organism evidence="1 2">
    <name type="scientific">Claveliimonas monacensis</name>
    <dbReference type="NCBI Taxonomy" id="2779351"/>
    <lineage>
        <taxon>Bacteria</taxon>
        <taxon>Bacillati</taxon>
        <taxon>Bacillota</taxon>
        <taxon>Clostridia</taxon>
        <taxon>Lachnospirales</taxon>
        <taxon>Lachnospiraceae</taxon>
        <taxon>Claveliimonas</taxon>
    </lineage>
</organism>
<protein>
    <submittedName>
        <fullName evidence="1">Uncharacterized protein</fullName>
    </submittedName>
</protein>
<dbReference type="EMBL" id="JADCKL010000007">
    <property type="protein sequence ID" value="MBE5063588.1"/>
    <property type="molecule type" value="Genomic_DNA"/>
</dbReference>